<reference evidence="2 3" key="1">
    <citation type="journal article" date="2023" name="Genes (Basel)">
        <title>Chromosome-Level Genome Assembly and Circadian Gene Repertoire of the Patagonia Blennie Eleginops maclovinus-The Closest Ancestral Proxy of Antarctic Cryonotothenioids.</title>
        <authorList>
            <person name="Cheng C.C."/>
            <person name="Rivera-Colon A.G."/>
            <person name="Minhas B.F."/>
            <person name="Wilson L."/>
            <person name="Rayamajhi N."/>
            <person name="Vargas-Chacoff L."/>
            <person name="Catchen J.M."/>
        </authorList>
    </citation>
    <scope>NUCLEOTIDE SEQUENCE [LARGE SCALE GENOMIC DNA]</scope>
    <source>
        <strain evidence="2">JMC-PN-2008</strain>
    </source>
</reference>
<dbReference type="AlphaFoldDB" id="A0AAN7X3G3"/>
<evidence type="ECO:0000313" key="2">
    <source>
        <dbReference type="EMBL" id="KAK5854795.1"/>
    </source>
</evidence>
<protein>
    <submittedName>
        <fullName evidence="2">Uncharacterized protein</fullName>
    </submittedName>
</protein>
<dbReference type="EMBL" id="JAUZQC010000018">
    <property type="protein sequence ID" value="KAK5854795.1"/>
    <property type="molecule type" value="Genomic_DNA"/>
</dbReference>
<accession>A0AAN7X3G3</accession>
<comment type="caution">
    <text evidence="2">The sequence shown here is derived from an EMBL/GenBank/DDBJ whole genome shotgun (WGS) entry which is preliminary data.</text>
</comment>
<evidence type="ECO:0000256" key="1">
    <source>
        <dbReference type="SAM" id="MobiDB-lite"/>
    </source>
</evidence>
<evidence type="ECO:0000313" key="3">
    <source>
        <dbReference type="Proteomes" id="UP001346869"/>
    </source>
</evidence>
<gene>
    <name evidence="2" type="ORF">PBY51_004959</name>
</gene>
<name>A0AAN7X3G3_ELEMC</name>
<keyword evidence="3" id="KW-1185">Reference proteome</keyword>
<dbReference type="Proteomes" id="UP001346869">
    <property type="component" value="Unassembled WGS sequence"/>
</dbReference>
<reference evidence="2 3" key="2">
    <citation type="journal article" date="2023" name="Mol. Biol. Evol.">
        <title>Genomics of Secondarily Temperate Adaptation in the Only Non-Antarctic Icefish.</title>
        <authorList>
            <person name="Rivera-Colon A.G."/>
            <person name="Rayamajhi N."/>
            <person name="Minhas B.F."/>
            <person name="Madrigal G."/>
            <person name="Bilyk K.T."/>
            <person name="Yoon V."/>
            <person name="Hune M."/>
            <person name="Gregory S."/>
            <person name="Cheng C.H.C."/>
            <person name="Catchen J.M."/>
        </authorList>
    </citation>
    <scope>NUCLEOTIDE SEQUENCE [LARGE SCALE GENOMIC DNA]</scope>
    <source>
        <strain evidence="2">JMC-PN-2008</strain>
    </source>
</reference>
<proteinExistence type="predicted"/>
<sequence length="75" mass="7993">MRGNLFTPPPTDSSPSRTAHYYTAAQRPEIRSPAVFGAPIHGINSISSVLGCQMYPDCGIGVSSSQGPTFPMMHL</sequence>
<organism evidence="2 3">
    <name type="scientific">Eleginops maclovinus</name>
    <name type="common">Patagonian blennie</name>
    <name type="synonym">Eleginus maclovinus</name>
    <dbReference type="NCBI Taxonomy" id="56733"/>
    <lineage>
        <taxon>Eukaryota</taxon>
        <taxon>Metazoa</taxon>
        <taxon>Chordata</taxon>
        <taxon>Craniata</taxon>
        <taxon>Vertebrata</taxon>
        <taxon>Euteleostomi</taxon>
        <taxon>Actinopterygii</taxon>
        <taxon>Neopterygii</taxon>
        <taxon>Teleostei</taxon>
        <taxon>Neoteleostei</taxon>
        <taxon>Acanthomorphata</taxon>
        <taxon>Eupercaria</taxon>
        <taxon>Perciformes</taxon>
        <taxon>Notothenioidei</taxon>
        <taxon>Eleginopidae</taxon>
        <taxon>Eleginops</taxon>
    </lineage>
</organism>
<feature type="region of interest" description="Disordered" evidence="1">
    <location>
        <begin position="1"/>
        <end position="20"/>
    </location>
</feature>